<dbReference type="AlphaFoldDB" id="A0A2T0RMM2"/>
<dbReference type="Proteomes" id="UP000238375">
    <property type="component" value="Unassembled WGS sequence"/>
</dbReference>
<keyword evidence="3" id="KW-1185">Reference proteome</keyword>
<evidence type="ECO:0000313" key="2">
    <source>
        <dbReference type="EMBL" id="PRY22446.1"/>
    </source>
</evidence>
<feature type="domain" description="Phage tail collar" evidence="1">
    <location>
        <begin position="6"/>
        <end position="61"/>
    </location>
</feature>
<dbReference type="InterPro" id="IPR037053">
    <property type="entry name" value="Phage_tail_collar_dom_sf"/>
</dbReference>
<comment type="caution">
    <text evidence="2">The sequence shown here is derived from an EMBL/GenBank/DDBJ whole genome shotgun (WGS) entry which is preliminary data.</text>
</comment>
<dbReference type="EMBL" id="PVTE01000045">
    <property type="protein sequence ID" value="PRY22446.1"/>
    <property type="molecule type" value="Genomic_DNA"/>
</dbReference>
<accession>A0A2T0RMM2</accession>
<reference evidence="2 3" key="1">
    <citation type="submission" date="2018-03" db="EMBL/GenBank/DDBJ databases">
        <title>Genomic Encyclopedia of Archaeal and Bacterial Type Strains, Phase II (KMG-II): from individual species to whole genera.</title>
        <authorList>
            <person name="Goeker M."/>
        </authorList>
    </citation>
    <scope>NUCLEOTIDE SEQUENCE [LARGE SCALE GENOMIC DNA]</scope>
    <source>
        <strain evidence="2 3">DSM 28354</strain>
    </source>
</reference>
<name>A0A2T0RMM2_9BACT</name>
<evidence type="ECO:0000259" key="1">
    <source>
        <dbReference type="Pfam" id="PF07484"/>
    </source>
</evidence>
<sequence length="179" mass="18403">MDPFLGEIRLLPFRAAPRGWALCQGQLLAIRQNTALFSLLGTNYGGDGKTTFALPDLRGRAAVGTGQGAGLSDYSLGEATGVPSVTLLNTEMPMHTHTLLATLNASSSNAGATSPAGGVFAASSNNNEYTEGQGAVSLAADFVSGSSNGAGNGLPHENMMPYLTLNYCIALQGVFPPRP</sequence>
<proteinExistence type="predicted"/>
<dbReference type="RefSeq" id="WP_106140913.1">
    <property type="nucleotide sequence ID" value="NZ_PVTE01000045.1"/>
</dbReference>
<gene>
    <name evidence="2" type="ORF">CLV58_1455</name>
</gene>
<dbReference type="SUPFAM" id="SSF88874">
    <property type="entry name" value="Receptor-binding domain of short tail fibre protein gp12"/>
    <property type="match status" value="1"/>
</dbReference>
<organism evidence="2 3">
    <name type="scientific">Spirosoma oryzae</name>
    <dbReference type="NCBI Taxonomy" id="1469603"/>
    <lineage>
        <taxon>Bacteria</taxon>
        <taxon>Pseudomonadati</taxon>
        <taxon>Bacteroidota</taxon>
        <taxon>Cytophagia</taxon>
        <taxon>Cytophagales</taxon>
        <taxon>Cytophagaceae</taxon>
        <taxon>Spirosoma</taxon>
    </lineage>
</organism>
<dbReference type="Gene3D" id="3.90.1340.10">
    <property type="entry name" value="Phage tail collar domain"/>
    <property type="match status" value="1"/>
</dbReference>
<dbReference type="OrthoDB" id="9810174at2"/>
<dbReference type="InterPro" id="IPR011083">
    <property type="entry name" value="Phage_tail_collar_dom"/>
</dbReference>
<protein>
    <submittedName>
        <fullName evidence="2">Microcystin-dependent protein</fullName>
    </submittedName>
</protein>
<evidence type="ECO:0000313" key="3">
    <source>
        <dbReference type="Proteomes" id="UP000238375"/>
    </source>
</evidence>
<dbReference type="Pfam" id="PF07484">
    <property type="entry name" value="Collar"/>
    <property type="match status" value="1"/>
</dbReference>